<name>H3S9S2_9BACL</name>
<accession>H3S9S2</accession>
<gene>
    <name evidence="3" type="ORF">PDENDC454_01275</name>
</gene>
<dbReference type="SUPFAM" id="SSF55785">
    <property type="entry name" value="PYP-like sensor domain (PAS domain)"/>
    <property type="match status" value="1"/>
</dbReference>
<evidence type="ECO:0000313" key="4">
    <source>
        <dbReference type="Proteomes" id="UP000003900"/>
    </source>
</evidence>
<keyword evidence="4" id="KW-1185">Reference proteome</keyword>
<dbReference type="PANTHER" id="PTHR39966">
    <property type="entry name" value="BLL2471 PROTEIN-RELATED"/>
    <property type="match status" value="1"/>
</dbReference>
<dbReference type="PANTHER" id="PTHR39966:SF3">
    <property type="entry name" value="DUF438 DOMAIN-CONTAINING PROTEIN"/>
    <property type="match status" value="1"/>
</dbReference>
<dbReference type="PATRIC" id="fig|1131935.3.peg.241"/>
<feature type="domain" description="Hemerythrin-like" evidence="1">
    <location>
        <begin position="103"/>
        <end position="237"/>
    </location>
</feature>
<organism evidence="3 4">
    <name type="scientific">Paenibacillus dendritiformis C454</name>
    <dbReference type="NCBI Taxonomy" id="1131935"/>
    <lineage>
        <taxon>Bacteria</taxon>
        <taxon>Bacillati</taxon>
        <taxon>Bacillota</taxon>
        <taxon>Bacilli</taxon>
        <taxon>Bacillales</taxon>
        <taxon>Paenibacillaceae</taxon>
        <taxon>Paenibacillus</taxon>
    </lineage>
</organism>
<evidence type="ECO:0000259" key="2">
    <source>
        <dbReference type="Pfam" id="PF04282"/>
    </source>
</evidence>
<evidence type="ECO:0000313" key="3">
    <source>
        <dbReference type="EMBL" id="EHQ64190.1"/>
    </source>
</evidence>
<dbReference type="InterPro" id="IPR035965">
    <property type="entry name" value="PAS-like_dom_sf"/>
</dbReference>
<dbReference type="Pfam" id="PF13596">
    <property type="entry name" value="PAS_10"/>
    <property type="match status" value="1"/>
</dbReference>
<dbReference type="Proteomes" id="UP000003900">
    <property type="component" value="Unassembled WGS sequence"/>
</dbReference>
<feature type="domain" description="DUF438" evidence="2">
    <location>
        <begin position="23"/>
        <end position="89"/>
    </location>
</feature>
<dbReference type="GO" id="GO:0005886">
    <property type="term" value="C:plasma membrane"/>
    <property type="evidence" value="ECO:0007669"/>
    <property type="project" value="TreeGrafter"/>
</dbReference>
<protein>
    <recommendedName>
        <fullName evidence="5">PAS/PAC sensor protein</fullName>
    </recommendedName>
</protein>
<dbReference type="Gene3D" id="1.20.120.520">
    <property type="entry name" value="nmb1532 protein domain like"/>
    <property type="match status" value="1"/>
</dbReference>
<dbReference type="RefSeq" id="WP_006674763.1">
    <property type="nucleotide sequence ID" value="NZ_AHKH01000002.1"/>
</dbReference>
<proteinExistence type="predicted"/>
<evidence type="ECO:0000259" key="1">
    <source>
        <dbReference type="Pfam" id="PF01814"/>
    </source>
</evidence>
<sequence length="419" mass="48401">MSEIISNRGHHGHKTNRERQEQLKQIIKQLHEGKPVDEVRAQFEEAVGDVTVAEISALEQALIGEEGIPVEEVQRLCSVHTAVFKGSIQELHRSAQPEEQPGHPVHTFKLENRELERLLHFKLSLHMDRFMQDGSERSRSKVLEDLKLLMEIDKHYSRKENLLFPYLEQYGIHGPTQVMWGVDDRIRADVKAVRQAICDLSSDDIEEREGIAARLRSLVQEVDEMIFKEENILLPMALQTLTEDEWFRIAAESGEIGYCFIEPPAEWKPVRSPAEAEDTAIREGYIRLETGLLSLKQLELMLNHLPVDITFIDEHDVVRYFSHGPDRIFTRTKSVIGRTVQNCHPPQSVHIVNRLLDDFKSGVRDAEDFWIRMKDKYVLIRYFAIRDTDGRYMGTLEFTQNIAPIQAIEGEKRIYSGLS</sequence>
<dbReference type="EMBL" id="AHKH01000002">
    <property type="protein sequence ID" value="EHQ64190.1"/>
    <property type="molecule type" value="Genomic_DNA"/>
</dbReference>
<dbReference type="OrthoDB" id="9769774at2"/>
<dbReference type="InterPro" id="IPR007380">
    <property type="entry name" value="DUF438"/>
</dbReference>
<reference evidence="3 4" key="1">
    <citation type="journal article" date="2012" name="J. Bacteriol.">
        <title>Genome Sequence of the Pattern-Forming Social Bacterium Paenibacillus dendritiformis C454 Chiral Morphotype.</title>
        <authorList>
            <person name="Sirota-Madi A."/>
            <person name="Olender T."/>
            <person name="Helman Y."/>
            <person name="Brainis I."/>
            <person name="Finkelshtein A."/>
            <person name="Roth D."/>
            <person name="Hagai E."/>
            <person name="Leshkowitz D."/>
            <person name="Brodsky L."/>
            <person name="Galatenko V."/>
            <person name="Nikolaev V."/>
            <person name="Gutnick D.L."/>
            <person name="Lancet D."/>
            <person name="Ben-Jacob E."/>
        </authorList>
    </citation>
    <scope>NUCLEOTIDE SEQUENCE [LARGE SCALE GENOMIC DNA]</scope>
    <source>
        <strain evidence="3 4">C454</strain>
    </source>
</reference>
<dbReference type="STRING" id="1131935.PDENDC454_01275"/>
<comment type="caution">
    <text evidence="3">The sequence shown here is derived from an EMBL/GenBank/DDBJ whole genome shotgun (WGS) entry which is preliminary data.</text>
</comment>
<dbReference type="Pfam" id="PF04282">
    <property type="entry name" value="DUF438"/>
    <property type="match status" value="1"/>
</dbReference>
<dbReference type="InterPro" id="IPR012312">
    <property type="entry name" value="Hemerythrin-like"/>
</dbReference>
<dbReference type="AlphaFoldDB" id="H3S9S2"/>
<evidence type="ECO:0008006" key="5">
    <source>
        <dbReference type="Google" id="ProtNLM"/>
    </source>
</evidence>
<dbReference type="Pfam" id="PF01814">
    <property type="entry name" value="Hemerythrin"/>
    <property type="match status" value="1"/>
</dbReference>